<dbReference type="PANTHER" id="PTHR38340:SF1">
    <property type="entry name" value="S-LAYER PROTEIN"/>
    <property type="match status" value="1"/>
</dbReference>
<dbReference type="GO" id="GO:0005509">
    <property type="term" value="F:calcium ion binding"/>
    <property type="evidence" value="ECO:0007669"/>
    <property type="project" value="InterPro"/>
</dbReference>
<organism evidence="3 4">
    <name type="scientific">Planktothrix tepida PCC 9214</name>
    <dbReference type="NCBI Taxonomy" id="671072"/>
    <lineage>
        <taxon>Bacteria</taxon>
        <taxon>Bacillati</taxon>
        <taxon>Cyanobacteriota</taxon>
        <taxon>Cyanophyceae</taxon>
        <taxon>Oscillatoriophycideae</taxon>
        <taxon>Oscillatoriales</taxon>
        <taxon>Microcoleaceae</taxon>
        <taxon>Planktothrix</taxon>
    </lineage>
</organism>
<comment type="subcellular location">
    <subcellularLocation>
        <location evidence="1">Secreted</location>
    </subcellularLocation>
</comment>
<dbReference type="RefSeq" id="WP_072720600.1">
    <property type="nucleotide sequence ID" value="NZ_LN889812.1"/>
</dbReference>
<dbReference type="Pfam" id="PF00353">
    <property type="entry name" value="HemolysinCabind"/>
    <property type="match status" value="2"/>
</dbReference>
<evidence type="ECO:0000256" key="2">
    <source>
        <dbReference type="ARBA" id="ARBA00022525"/>
    </source>
</evidence>
<keyword evidence="4" id="KW-1185">Reference proteome</keyword>
<dbReference type="InterPro" id="IPR018511">
    <property type="entry name" value="Hemolysin-typ_Ca-bd_CS"/>
</dbReference>
<dbReference type="Gene3D" id="2.150.10.10">
    <property type="entry name" value="Serralysin-like metalloprotease, C-terminal"/>
    <property type="match status" value="1"/>
</dbReference>
<proteinExistence type="predicted"/>
<dbReference type="AlphaFoldDB" id="A0A1J1LRA1"/>
<reference evidence="4" key="1">
    <citation type="submission" date="2015-10" db="EMBL/GenBank/DDBJ databases">
        <authorList>
            <person name="Regsiter A."/>
            <person name="william w."/>
        </authorList>
    </citation>
    <scope>NUCLEOTIDE SEQUENCE [LARGE SCALE GENOMIC DNA]</scope>
</reference>
<dbReference type="PROSITE" id="PS00330">
    <property type="entry name" value="HEMOLYSIN_CALCIUM"/>
    <property type="match status" value="1"/>
</dbReference>
<keyword evidence="2" id="KW-0964">Secreted</keyword>
<dbReference type="EMBL" id="CZDF01000171">
    <property type="protein sequence ID" value="CUR34105.1"/>
    <property type="molecule type" value="Genomic_DNA"/>
</dbReference>
<name>A0A1J1LRA1_9CYAN</name>
<dbReference type="OrthoDB" id="454742at2"/>
<gene>
    <name evidence="3" type="ORF">PL9214640112</name>
</gene>
<dbReference type="InterPro" id="IPR011049">
    <property type="entry name" value="Serralysin-like_metalloprot_C"/>
</dbReference>
<dbReference type="Proteomes" id="UP000184315">
    <property type="component" value="Unassembled WGS sequence"/>
</dbReference>
<accession>A0A1J1LRA1</accession>
<dbReference type="STRING" id="671072.PL9214640112"/>
<dbReference type="PRINTS" id="PR00313">
    <property type="entry name" value="CABNDNGRPT"/>
</dbReference>
<dbReference type="PANTHER" id="PTHR38340">
    <property type="entry name" value="S-LAYER PROTEIN"/>
    <property type="match status" value="1"/>
</dbReference>
<evidence type="ECO:0000256" key="1">
    <source>
        <dbReference type="ARBA" id="ARBA00004613"/>
    </source>
</evidence>
<dbReference type="InterPro" id="IPR001343">
    <property type="entry name" value="Hemolysn_Ca-bd"/>
</dbReference>
<dbReference type="SUPFAM" id="SSF51120">
    <property type="entry name" value="beta-Roll"/>
    <property type="match status" value="1"/>
</dbReference>
<dbReference type="GO" id="GO:0005576">
    <property type="term" value="C:extracellular region"/>
    <property type="evidence" value="ECO:0007669"/>
    <property type="project" value="UniProtKB-SubCell"/>
</dbReference>
<evidence type="ECO:0000313" key="3">
    <source>
        <dbReference type="EMBL" id="CUR34105.1"/>
    </source>
</evidence>
<sequence>MSVFFVNDNGAAIINIGGLNPPSRESVTQGIIVPPIIVNPILGDAYFDSTTLMIPPLVTSSGELLSGTSGHDVLTGKEGNDTLQGLQGNDLLQSQGGNDFLFGGQGNDKLIGGEGNDVLSGDLGQDLLTGNSGNDIFILPVSAAVNNINTVDIITDFIVGEDQIGLTDGLSQTNIILTSTILSGTPGTLITVAQSNQLLGFIAHVFPGGLTHQFIQVD</sequence>
<evidence type="ECO:0000313" key="4">
    <source>
        <dbReference type="Proteomes" id="UP000184315"/>
    </source>
</evidence>
<dbReference type="InterPro" id="IPR050557">
    <property type="entry name" value="RTX_toxin/Mannuronan_C5-epim"/>
</dbReference>
<protein>
    <submittedName>
        <fullName evidence="3">Hemolysin-type calcium-binding region protein (Modular protein)</fullName>
    </submittedName>
</protein>